<comment type="caution">
    <text evidence="1">The sequence shown here is derived from an EMBL/GenBank/DDBJ whole genome shotgun (WGS) entry which is preliminary data.</text>
</comment>
<dbReference type="AlphaFoldDB" id="A0A818WFD6"/>
<proteinExistence type="predicted"/>
<dbReference type="Proteomes" id="UP000663865">
    <property type="component" value="Unassembled WGS sequence"/>
</dbReference>
<name>A0A818WFD6_9BILA</name>
<evidence type="ECO:0000313" key="2">
    <source>
        <dbReference type="Proteomes" id="UP000663865"/>
    </source>
</evidence>
<dbReference type="EMBL" id="CAJNYV010005114">
    <property type="protein sequence ID" value="CAF3723449.1"/>
    <property type="molecule type" value="Genomic_DNA"/>
</dbReference>
<protein>
    <submittedName>
        <fullName evidence="1">Uncharacterized protein</fullName>
    </submittedName>
</protein>
<accession>A0A818WFD6</accession>
<sequence length="213" mass="24344">MMEFDGCTIARTLQDKWSQRIKLVLVTDTNCAGRIHDLNDIRTDNTNWQDVNEIDSKSGLPQLHRGRDFHLMRMARLRLEACDREGVQFAVETGIGLGVFAGRAAGIAQEQLETNDIESQILNLLVQFEILNVQVKSSSRRQRRNRFLRLATNRSDSLTASLLILADHAFKMSRKPIIKNKTTIHVKLEKAIDYNTQMIRRLVKNGNSVPDKM</sequence>
<gene>
    <name evidence="1" type="ORF">KIK155_LOCUS28127</name>
</gene>
<evidence type="ECO:0000313" key="1">
    <source>
        <dbReference type="EMBL" id="CAF3723449.1"/>
    </source>
</evidence>
<reference evidence="1" key="1">
    <citation type="submission" date="2021-02" db="EMBL/GenBank/DDBJ databases">
        <authorList>
            <person name="Nowell W R."/>
        </authorList>
    </citation>
    <scope>NUCLEOTIDE SEQUENCE</scope>
</reference>
<organism evidence="1 2">
    <name type="scientific">Rotaria socialis</name>
    <dbReference type="NCBI Taxonomy" id="392032"/>
    <lineage>
        <taxon>Eukaryota</taxon>
        <taxon>Metazoa</taxon>
        <taxon>Spiralia</taxon>
        <taxon>Gnathifera</taxon>
        <taxon>Rotifera</taxon>
        <taxon>Eurotatoria</taxon>
        <taxon>Bdelloidea</taxon>
        <taxon>Philodinida</taxon>
        <taxon>Philodinidae</taxon>
        <taxon>Rotaria</taxon>
    </lineage>
</organism>